<dbReference type="InterPro" id="IPR016035">
    <property type="entry name" value="Acyl_Trfase/lysoPLipase"/>
</dbReference>
<dbReference type="Pfam" id="PF13193">
    <property type="entry name" value="AMP-binding_C"/>
    <property type="match status" value="1"/>
</dbReference>
<dbReference type="InterPro" id="IPR016036">
    <property type="entry name" value="Malonyl_transacylase_ACP-bd"/>
</dbReference>
<gene>
    <name evidence="7" type="ORF">C3928_11120</name>
</gene>
<dbReference type="SUPFAM" id="SSF53901">
    <property type="entry name" value="Thiolase-like"/>
    <property type="match status" value="1"/>
</dbReference>
<dbReference type="Gene3D" id="2.30.38.10">
    <property type="entry name" value="Luciferase, Domain 3"/>
    <property type="match status" value="1"/>
</dbReference>
<dbReference type="UniPathway" id="UPA00094"/>
<dbReference type="InterPro" id="IPR009081">
    <property type="entry name" value="PP-bd_ACP"/>
</dbReference>
<comment type="similarity">
    <text evidence="3">Belongs to the short-chain dehydrogenases/reductases (SDR) family.</text>
</comment>
<protein>
    <submittedName>
        <fullName evidence="7">Type I polyketide synthase</fullName>
    </submittedName>
</protein>
<dbReference type="InterPro" id="IPR013968">
    <property type="entry name" value="PKS_KR"/>
</dbReference>
<evidence type="ECO:0000256" key="2">
    <source>
        <dbReference type="ARBA" id="ARBA00005194"/>
    </source>
</evidence>
<dbReference type="InterPro" id="IPR001227">
    <property type="entry name" value="Ac_transferase_dom_sf"/>
</dbReference>
<dbReference type="PROSITE" id="PS50075">
    <property type="entry name" value="CARRIER"/>
    <property type="match status" value="2"/>
</dbReference>
<dbReference type="RefSeq" id="WP_027227225.1">
    <property type="nucleotide sequence ID" value="NZ_CP017601.1"/>
</dbReference>
<dbReference type="Gene3D" id="3.30.70.3290">
    <property type="match status" value="1"/>
</dbReference>
<dbReference type="SUPFAM" id="SSF53474">
    <property type="entry name" value="alpha/beta-Hydrolases"/>
    <property type="match status" value="1"/>
</dbReference>
<dbReference type="Gene3D" id="3.40.366.10">
    <property type="entry name" value="Malonyl-Coenzyme A Acyl Carrier Protein, domain 2"/>
    <property type="match status" value="1"/>
</dbReference>
<dbReference type="PROSITE" id="PS00012">
    <property type="entry name" value="PHOSPHOPANTETHEINE"/>
    <property type="match status" value="2"/>
</dbReference>
<comment type="cofactor">
    <cofactor evidence="1">
        <name>pantetheine 4'-phosphate</name>
        <dbReference type="ChEBI" id="CHEBI:47942"/>
    </cofactor>
</comment>
<dbReference type="InterPro" id="IPR036291">
    <property type="entry name" value="NAD(P)-bd_dom_sf"/>
</dbReference>
<dbReference type="Gene3D" id="3.40.50.980">
    <property type="match status" value="2"/>
</dbReference>
<dbReference type="GO" id="GO:0006633">
    <property type="term" value="P:fatty acid biosynthetic process"/>
    <property type="evidence" value="ECO:0007669"/>
    <property type="project" value="UniProtKB-UniPathway"/>
</dbReference>
<dbReference type="OrthoDB" id="9778690at2"/>
<dbReference type="SUPFAM" id="SSF51735">
    <property type="entry name" value="NAD(P)-binding Rossmann-fold domains"/>
    <property type="match status" value="2"/>
</dbReference>
<dbReference type="InterPro" id="IPR032821">
    <property type="entry name" value="PKS_assoc"/>
</dbReference>
<dbReference type="InterPro" id="IPR029058">
    <property type="entry name" value="AB_hydrolase_fold"/>
</dbReference>
<dbReference type="InterPro" id="IPR018201">
    <property type="entry name" value="Ketoacyl_synth_AS"/>
</dbReference>
<dbReference type="Gene3D" id="3.40.47.10">
    <property type="match status" value="1"/>
</dbReference>
<evidence type="ECO:0000256" key="1">
    <source>
        <dbReference type="ARBA" id="ARBA00001957"/>
    </source>
</evidence>
<dbReference type="EMBL" id="PQWY01000016">
    <property type="protein sequence ID" value="PPK29619.1"/>
    <property type="molecule type" value="Genomic_DNA"/>
</dbReference>
<evidence type="ECO:0000256" key="4">
    <source>
        <dbReference type="ARBA" id="ARBA00022450"/>
    </source>
</evidence>
<dbReference type="GO" id="GO:0004315">
    <property type="term" value="F:3-oxoacyl-[acyl-carrier-protein] synthase activity"/>
    <property type="evidence" value="ECO:0007669"/>
    <property type="project" value="InterPro"/>
</dbReference>
<dbReference type="PROSITE" id="PS52004">
    <property type="entry name" value="KS3_2"/>
    <property type="match status" value="1"/>
</dbReference>
<evidence type="ECO:0000256" key="5">
    <source>
        <dbReference type="ARBA" id="ARBA00022553"/>
    </source>
</evidence>
<dbReference type="InterPro" id="IPR020806">
    <property type="entry name" value="PKS_PP-bd"/>
</dbReference>
<dbReference type="GO" id="GO:0031177">
    <property type="term" value="F:phosphopantetheine binding"/>
    <property type="evidence" value="ECO:0007669"/>
    <property type="project" value="InterPro"/>
</dbReference>
<dbReference type="Proteomes" id="UP000239239">
    <property type="component" value="Unassembled WGS sequence"/>
</dbReference>
<dbReference type="SMART" id="SM00823">
    <property type="entry name" value="PKS_PP"/>
    <property type="match status" value="1"/>
</dbReference>
<dbReference type="InterPro" id="IPR014031">
    <property type="entry name" value="Ketoacyl_synth_C"/>
</dbReference>
<dbReference type="GO" id="GO:0004312">
    <property type="term" value="F:fatty acid synthase activity"/>
    <property type="evidence" value="ECO:0007669"/>
    <property type="project" value="TreeGrafter"/>
</dbReference>
<dbReference type="InterPro" id="IPR036736">
    <property type="entry name" value="ACP-like_sf"/>
</dbReference>
<dbReference type="InterPro" id="IPR001031">
    <property type="entry name" value="Thioesterase"/>
</dbReference>
<dbReference type="FunFam" id="3.40.50.980:FF:000001">
    <property type="entry name" value="Non-ribosomal peptide synthetase"/>
    <property type="match status" value="1"/>
</dbReference>
<keyword evidence="4" id="KW-0596">Phosphopantetheine</keyword>
<dbReference type="Gene3D" id="3.40.50.720">
    <property type="entry name" value="NAD(P)-binding Rossmann-like Domain"/>
    <property type="match status" value="1"/>
</dbReference>
<dbReference type="InterPro" id="IPR057326">
    <property type="entry name" value="KR_dom"/>
</dbReference>
<sequence length="2316" mass="260531">MELKKQDFNYTVIDLFEAQVKKNPEFLALKDKTTAYSYLALNEKANQFARSLKKKSVKEGDFVAILLDPGVEFFICILAIIKLGAIYVPLDTLAPSTRLHEIVKDANPGVVITHDEYQPLIEGVDTEIYLIKQLHLESLSQSKKNIKNTVIPTSPLYMIYTSGSTGKPKGVVVPNRAVVNLAVIDNIIAIQNGEKAGQFCNLAFDGSVFETWVALLNGAALHIIPNEARRNHNQLKKIIKEFQIKYLLIPTGYFHQLMKSFPETLDLLHTISFGGEQVNAHLLKNFIDYRKKADIPTKLVNVYGPTEATVFSSCNIIHSEKEYTDEQLASIGFKTANTKTYILDENRHRTAEGELWVSGVHLALHYHNSPEQTKEKFVKNPFSRNELYSRMYRTGDKVRQLPSGELLYLGRVDDQVKIGGFRIHLTEVEQELMNHEAISLAAVTVEIGGGAHKFLTAYLVFKSKDIIVDADEIRSFLSRKLPPYMLPAKYVMVEKLPLTAVGKIDKAKLDKIAHTDLSFHIDTSSSNPIEETIKNIWRHLLNRSSIKSHKNLFELGANSLLITEACAQINKELQCDLQIVDMLTHPTIHKLSRFLEGDLDKHLARKIKKTPSQNIAIVGMSCRFPKARNIDEFWHNLCYGKDCLTRFDENTIPTYLLANEDYVPVKGILENSDHFDAHFFGFSPIDAKITDPQHRIFLECAWEALEHAGIAPSKLDSKIISVFSGMTDSTYLNENLLKSQWFCNEFDQFQQRIATSMGMLSTQISYRLNFKGRSVNINTACSTGLATVDHACQELILGQSDIALAGASSIVVPETQGYFFQNGSIVSPDGYCRPFSSEANGTVFSNGVGVIVLKRLEDAIKNHDTIYAIIKGRGVNNDGIDKLGFTAPSMSGQISCIRDALQQAQISAEEINFLEAHGTATALGDVIEIKALTSVYREQTDKTEFCALGSVKANIGHTDVTAGIAGIIKTALCLYHKKIPPLIHYKKPNPDLALPESPFFVNTETLDWNTSSKRYAAVSSFGIGGTNTHMILSEHEHEEKVTSVSPLKEELILLSAKTEKALQKSTYNLKNYLKKCDDSHLGNIAYTLQRGREDFQWRQFAVGKTVEEISIELKKKNPLFFNEETHHSITFMFSGQGMQYPQMAMELFETMPLFAKYMTLGSKIAQTYLHHDLLSILFESSSKKLKETQYAQPALFIVEYALAKVLIECGVIPEMLIGHSIGEYVAACLAEVFSFEDGIALVCERGLLMSKAPKGAMLSLEATRDQLDGFLKMVDVDIALHNATNHFVLSGSESEIEKLENYLATHKKPFQKLKVNHAFHSRFMESIEIPFKEMFTNIKLSAPQIPVISNVTGDWLSASEAINPDYWYRHLRETVRFCQGINRILQDKHPIFVEVGPGQSLYGFVKEISHKKANALFTLPGYQKNTSDRFQLLTACGELWAKGVNIRLEPLVETDNRRLIPLPTYPFQRQRYWVEPDKKNIAVNETCSFYKPVWSHEKIALVIPAHLKNFDYVIFKDKSGIGQNIINILKNHDIEPIIIEPSQEFRRLSKTHININPGEKSDYNQLVSVLKNTLRNPIIFHCFSCDGSEEDFLDAQQIENGLNLGFYSLLYLTQAFLNDLGTNMPIHLAIITTGTQNVIGAEKISPINASLVGASRVIPLEHHNISCALFDIHLYETTQNITNVVIDIVNSSTQVVKDLPCQLTAYRNGYRWELSYSSNHSKTVLQRLTDNGIYLVTGGLGGIGLSLCHSILKNTKHPTFILCSRKPVIDESDWEKIATDTTHPYHHKALQLQKLKKNGATVVCYQANIGNDKDVDRLITFCKSRFKTINGLIHAAGVAGGGLLQLKTKESADNILLPKIHGTYYLAKALRQFHLDFVVFMSSIASITGERGQIDYCAANACLDAFANSNLFHTQCLLSINWNTWCDIGMSVETQRPEDIDFFARGNTINPLQGQELFLKALSNPCSNLIVSNYSIEDYSRLILDNNPVDAEEHKVSRDTFSMNHEFCAPQGSIEKRLAKLWQDNLHIVEIGRNDDFFALGGHSLKALNLIENINSILGANLSIQHLYQAPTIAKLAEIISSNNSENQIDIVIPLKKTSSKQRPFFFCHPASGMIYCFDHFTSSWDYPIPLYGLQDPSISSGKLIFESISSMAKAYTQAIKKIQPHGPYYLVGYSFGGSLMHEVAHLLTQQNEHIGLLAMIESWCTFSSKQKSKNHFIEAYLSKELQANRNLANLAWERMELLLNHKPTEIKQDMVLFKAADLNQDYLDINDPMNGWGQYNSGQIICHTIKANHDTIIREGYQFIAQKLIEYRDIE</sequence>
<dbReference type="PROSITE" id="PS00606">
    <property type="entry name" value="KS3_1"/>
    <property type="match status" value="1"/>
</dbReference>
<keyword evidence="6" id="KW-0808">Transferase</keyword>
<dbReference type="PANTHER" id="PTHR43775">
    <property type="entry name" value="FATTY ACID SYNTHASE"/>
    <property type="match status" value="1"/>
</dbReference>
<dbReference type="InterPro" id="IPR014030">
    <property type="entry name" value="Ketoacyl_synth_N"/>
</dbReference>
<dbReference type="SMART" id="SM00827">
    <property type="entry name" value="PKS_AT"/>
    <property type="match status" value="1"/>
</dbReference>
<dbReference type="Pfam" id="PF21394">
    <property type="entry name" value="Beta-ketacyl_N"/>
    <property type="match status" value="1"/>
</dbReference>
<dbReference type="Gene3D" id="3.30.300.30">
    <property type="match status" value="1"/>
</dbReference>
<dbReference type="InterPro" id="IPR006162">
    <property type="entry name" value="Ppantetheine_attach_site"/>
</dbReference>
<dbReference type="SMART" id="SM00822">
    <property type="entry name" value="PKS_KR"/>
    <property type="match status" value="1"/>
</dbReference>
<dbReference type="InterPro" id="IPR016039">
    <property type="entry name" value="Thiolase-like"/>
</dbReference>
<name>A0A2S6EWQ2_LEGPN</name>
<dbReference type="InterPro" id="IPR014043">
    <property type="entry name" value="Acyl_transferase_dom"/>
</dbReference>
<dbReference type="CDD" id="cd00833">
    <property type="entry name" value="PKS"/>
    <property type="match status" value="1"/>
</dbReference>
<dbReference type="PROSITE" id="PS00455">
    <property type="entry name" value="AMP_BINDING"/>
    <property type="match status" value="1"/>
</dbReference>
<dbReference type="NCBIfam" id="TIGR01733">
    <property type="entry name" value="AA-adenyl-dom"/>
    <property type="match status" value="1"/>
</dbReference>
<evidence type="ECO:0000256" key="6">
    <source>
        <dbReference type="ARBA" id="ARBA00022679"/>
    </source>
</evidence>
<comment type="pathway">
    <text evidence="2">Lipid metabolism; fatty acid biosynthesis.</text>
</comment>
<dbReference type="Gene3D" id="3.40.50.1820">
    <property type="entry name" value="alpha/beta hydrolase"/>
    <property type="match status" value="1"/>
</dbReference>
<dbReference type="Pfam" id="PF02801">
    <property type="entry name" value="Ketoacyl-synt_C"/>
    <property type="match status" value="1"/>
</dbReference>
<dbReference type="Pfam" id="PF00698">
    <property type="entry name" value="Acyl_transf_1"/>
    <property type="match status" value="1"/>
</dbReference>
<dbReference type="SUPFAM" id="SSF52151">
    <property type="entry name" value="FabD/lysophospholipase-like"/>
    <property type="match status" value="1"/>
</dbReference>
<dbReference type="Gene3D" id="1.10.1200.10">
    <property type="entry name" value="ACP-like"/>
    <property type="match status" value="1"/>
</dbReference>
<dbReference type="SUPFAM" id="SSF55048">
    <property type="entry name" value="Probable ACP-binding domain of malonyl-CoA ACP transacylase"/>
    <property type="match status" value="1"/>
</dbReference>
<dbReference type="SUPFAM" id="SSF56801">
    <property type="entry name" value="Acetyl-CoA synthetase-like"/>
    <property type="match status" value="1"/>
</dbReference>
<dbReference type="Pfam" id="PF16197">
    <property type="entry name" value="KAsynt_C_assoc"/>
    <property type="match status" value="1"/>
</dbReference>
<dbReference type="SUPFAM" id="SSF47336">
    <property type="entry name" value="ACP-like"/>
    <property type="match status" value="2"/>
</dbReference>
<dbReference type="Pfam" id="PF00975">
    <property type="entry name" value="Thioesterase"/>
    <property type="match status" value="1"/>
</dbReference>
<dbReference type="PANTHER" id="PTHR43775:SF51">
    <property type="entry name" value="INACTIVE PHENOLPHTHIOCEROL SYNTHESIS POLYKETIDE SYNTHASE TYPE I PKS1-RELATED"/>
    <property type="match status" value="1"/>
</dbReference>
<dbReference type="InterPro" id="IPR020841">
    <property type="entry name" value="PKS_Beta-ketoAc_synthase_dom"/>
</dbReference>
<accession>A0A2S6EWQ2</accession>
<dbReference type="FunFam" id="1.10.1200.10:FF:000005">
    <property type="entry name" value="Nonribosomal peptide synthetase 1"/>
    <property type="match status" value="1"/>
</dbReference>
<dbReference type="InterPro" id="IPR045851">
    <property type="entry name" value="AMP-bd_C_sf"/>
</dbReference>
<dbReference type="SMART" id="SM00825">
    <property type="entry name" value="PKS_KS"/>
    <property type="match status" value="1"/>
</dbReference>
<dbReference type="Pfam" id="PF00550">
    <property type="entry name" value="PP-binding"/>
    <property type="match status" value="2"/>
</dbReference>
<proteinExistence type="inferred from homology"/>
<evidence type="ECO:0000313" key="8">
    <source>
        <dbReference type="Proteomes" id="UP000239239"/>
    </source>
</evidence>
<organism evidence="7 8">
    <name type="scientific">Legionella pneumophila</name>
    <dbReference type="NCBI Taxonomy" id="446"/>
    <lineage>
        <taxon>Bacteria</taxon>
        <taxon>Pseudomonadati</taxon>
        <taxon>Pseudomonadota</taxon>
        <taxon>Gammaproteobacteria</taxon>
        <taxon>Legionellales</taxon>
        <taxon>Legionellaceae</taxon>
        <taxon>Legionella</taxon>
    </lineage>
</organism>
<dbReference type="Pfam" id="PF00501">
    <property type="entry name" value="AMP-binding"/>
    <property type="match status" value="1"/>
</dbReference>
<reference evidence="7 8" key="1">
    <citation type="submission" date="2018-02" db="EMBL/GenBank/DDBJ databases">
        <title>Draft genome sequences of four Legionella pneumophila clinical strains isolated in Ontario.</title>
        <authorList>
            <person name="Fortuna A."/>
            <person name="Ramnarine R."/>
            <person name="Li A."/>
            <person name="Frantz C."/>
            <person name="Mallo G."/>
        </authorList>
    </citation>
    <scope>NUCLEOTIDE SEQUENCE [LARGE SCALE GENOMIC DNA]</scope>
    <source>
        <strain evidence="7 8">LG61</strain>
    </source>
</reference>
<evidence type="ECO:0000256" key="3">
    <source>
        <dbReference type="ARBA" id="ARBA00006484"/>
    </source>
</evidence>
<dbReference type="CDD" id="cd05930">
    <property type="entry name" value="A_NRPS"/>
    <property type="match status" value="1"/>
</dbReference>
<keyword evidence="5" id="KW-0597">Phosphoprotein</keyword>
<evidence type="ECO:0000313" key="7">
    <source>
        <dbReference type="EMBL" id="PPK29619.1"/>
    </source>
</evidence>
<dbReference type="InterPro" id="IPR025110">
    <property type="entry name" value="AMP-bd_C"/>
</dbReference>
<dbReference type="Pfam" id="PF08659">
    <property type="entry name" value="KR"/>
    <property type="match status" value="1"/>
</dbReference>
<dbReference type="Pfam" id="PF00109">
    <property type="entry name" value="ketoacyl-synt"/>
    <property type="match status" value="1"/>
</dbReference>
<comment type="caution">
    <text evidence="7">The sequence shown here is derived from an EMBL/GenBank/DDBJ whole genome shotgun (WGS) entry which is preliminary data.</text>
</comment>
<dbReference type="InterPro" id="IPR049490">
    <property type="entry name" value="C883_1060-like_KR_N"/>
</dbReference>
<dbReference type="InterPro" id="IPR010071">
    <property type="entry name" value="AA_adenyl_dom"/>
</dbReference>
<dbReference type="InterPro" id="IPR020845">
    <property type="entry name" value="AMP-binding_CS"/>
</dbReference>
<dbReference type="InterPro" id="IPR050091">
    <property type="entry name" value="PKS_NRPS_Biosynth_Enz"/>
</dbReference>
<dbReference type="InterPro" id="IPR000873">
    <property type="entry name" value="AMP-dep_synth/lig_dom"/>
</dbReference>